<dbReference type="Proteomes" id="UP000243423">
    <property type="component" value="Nucleomorph 2"/>
</dbReference>
<evidence type="ECO:0000313" key="2">
    <source>
        <dbReference type="EMBL" id="AEA38948.1"/>
    </source>
</evidence>
<keyword evidence="1" id="KW-0812">Transmembrane</keyword>
<keyword evidence="1" id="KW-0472">Membrane</keyword>
<feature type="transmembrane region" description="Helical" evidence="1">
    <location>
        <begin position="181"/>
        <end position="201"/>
    </location>
</feature>
<feature type="transmembrane region" description="Helical" evidence="1">
    <location>
        <begin position="233"/>
        <end position="254"/>
    </location>
</feature>
<evidence type="ECO:0000313" key="3">
    <source>
        <dbReference type="Proteomes" id="UP000243423"/>
    </source>
</evidence>
<dbReference type="RefSeq" id="XP_003239846.1">
    <property type="nucleotide sequence ID" value="XM_003239798.1"/>
</dbReference>
<gene>
    <name evidence="2" type="ORF">CPARA_2gp290</name>
</gene>
<dbReference type="AlphaFoldDB" id="F2HI02"/>
<protein>
    <submittedName>
        <fullName evidence="2">Uncharacterized protein</fullName>
    </submittedName>
</protein>
<proteinExistence type="predicted"/>
<accession>F2HI02</accession>
<reference evidence="2 3" key="1">
    <citation type="journal article" date="2011" name="Genome Biol. Evol.">
        <title>Complete nucleomorph genome sequence of the nonphotosynthetic alga Cryptomonas paramecium reveals a core nucleomorph gene set.</title>
        <authorList>
            <person name="Tanifuji G."/>
            <person name="Onodera N.T."/>
            <person name="Wheeler T.J."/>
            <person name="Dlutek M."/>
            <person name="Donaher N."/>
            <person name="Archibald J.M."/>
        </authorList>
    </citation>
    <scope>NUCLEOTIDE SEQUENCE [LARGE SCALE GENOMIC DNA]</scope>
    <source>
        <strain evidence="2 3">CCAP977/2A</strain>
    </source>
</reference>
<name>F2HI02_9CRYP</name>
<evidence type="ECO:0000256" key="1">
    <source>
        <dbReference type="SAM" id="Phobius"/>
    </source>
</evidence>
<dbReference type="GeneID" id="10447191"/>
<feature type="transmembrane region" description="Helical" evidence="1">
    <location>
        <begin position="275"/>
        <end position="295"/>
    </location>
</feature>
<geneLocation type="nucleomorph" evidence="2"/>
<sequence length="297" mass="36387">MKILICEIKINLFTVSMCVFNIKIMLNNIYVKYKLYVVEILNVIRKKINLLQSLLLFLKKKNNEIINKLALKILFLANKNCFLNENDFLGKYFLLYKKNKFLVYRFMQEIENFSSIISLYETEQFLLMYKQHLNYSQRSIENIKKKNIVLFYPTFFLIAFERFRKSTIFLVKTAKKFSKYYLCKIPLFLLFEIIEILLKLIKVSFIRLKYIKIFYFLFKSKILLKKYKKNRSFLFFIFCFKLICVVKYCKKIAFFINKLTFLYKKKIYVKKHCYIYFKIFFEKKIASIIILFAYLKF</sequence>
<keyword evidence="2" id="KW-0542">Nucleomorph</keyword>
<keyword evidence="1" id="KW-1133">Transmembrane helix</keyword>
<dbReference type="EMBL" id="CP002173">
    <property type="protein sequence ID" value="AEA38948.1"/>
    <property type="molecule type" value="Genomic_DNA"/>
</dbReference>
<organism evidence="2 3">
    <name type="scientific">Cryptomonas paramaecium</name>
    <dbReference type="NCBI Taxonomy" id="2898"/>
    <lineage>
        <taxon>Eukaryota</taxon>
        <taxon>Cryptophyceae</taxon>
        <taxon>Cryptomonadales</taxon>
        <taxon>Cryptomonadaceae</taxon>
        <taxon>Cryptomonas</taxon>
    </lineage>
</organism>